<dbReference type="Proteomes" id="UP000346198">
    <property type="component" value="Unassembled WGS sequence"/>
</dbReference>
<evidence type="ECO:0000313" key="2">
    <source>
        <dbReference type="EMBL" id="VGO22599.1"/>
    </source>
</evidence>
<dbReference type="Gene3D" id="3.10.450.50">
    <property type="match status" value="1"/>
</dbReference>
<dbReference type="InterPro" id="IPR048469">
    <property type="entry name" value="YchJ-like_M"/>
</dbReference>
<keyword evidence="3" id="KW-1185">Reference proteome</keyword>
<dbReference type="PANTHER" id="PTHR33747">
    <property type="entry name" value="UPF0225 PROTEIN SCO1677"/>
    <property type="match status" value="1"/>
</dbReference>
<dbReference type="InterPro" id="IPR004027">
    <property type="entry name" value="SEC_C_motif"/>
</dbReference>
<dbReference type="SUPFAM" id="SSF54427">
    <property type="entry name" value="NTF2-like"/>
    <property type="match status" value="1"/>
</dbReference>
<evidence type="ECO:0000259" key="1">
    <source>
        <dbReference type="Pfam" id="PF17775"/>
    </source>
</evidence>
<feature type="domain" description="YchJ-like middle NTF2-like" evidence="1">
    <location>
        <begin position="30"/>
        <end position="127"/>
    </location>
</feature>
<organism evidence="2 3">
    <name type="scientific">Pontiella sulfatireligans</name>
    <dbReference type="NCBI Taxonomy" id="2750658"/>
    <lineage>
        <taxon>Bacteria</taxon>
        <taxon>Pseudomonadati</taxon>
        <taxon>Kiritimatiellota</taxon>
        <taxon>Kiritimatiellia</taxon>
        <taxon>Kiritimatiellales</taxon>
        <taxon>Pontiellaceae</taxon>
        <taxon>Pontiella</taxon>
    </lineage>
</organism>
<sequence length="132" mass="14845">MKFDKCPCGSGIDFEACCGGIVAGRREALTAEALMRSRYTAYILKKVDYLVETTHPDERSDDLAGSIRKWMRQVEWLKLHVVATEGGSDLDEFGQVEFIAEYIANSGPGRHHECSVFEKVDGKWCYVGEECE</sequence>
<dbReference type="RefSeq" id="WP_136064067.1">
    <property type="nucleotide sequence ID" value="NZ_CAAHFH010000002.1"/>
</dbReference>
<name>A0A6C2UR63_9BACT</name>
<gene>
    <name evidence="2" type="ORF">SCARR_04684</name>
</gene>
<dbReference type="PANTHER" id="PTHR33747:SF1">
    <property type="entry name" value="ADENYLATE CYCLASE-ASSOCIATED CAP C-TERMINAL DOMAIN-CONTAINING PROTEIN"/>
    <property type="match status" value="1"/>
</dbReference>
<dbReference type="Pfam" id="PF17775">
    <property type="entry name" value="YchJ_M-like"/>
    <property type="match status" value="1"/>
</dbReference>
<protein>
    <recommendedName>
        <fullName evidence="1">YchJ-like middle NTF2-like domain-containing protein</fullName>
    </recommendedName>
</protein>
<evidence type="ECO:0000313" key="3">
    <source>
        <dbReference type="Proteomes" id="UP000346198"/>
    </source>
</evidence>
<dbReference type="EMBL" id="CAAHFH010000002">
    <property type="protein sequence ID" value="VGO22599.1"/>
    <property type="molecule type" value="Genomic_DNA"/>
</dbReference>
<dbReference type="Pfam" id="PF02810">
    <property type="entry name" value="SEC-C"/>
    <property type="match status" value="1"/>
</dbReference>
<accession>A0A6C2UR63</accession>
<proteinExistence type="predicted"/>
<dbReference type="InterPro" id="IPR032710">
    <property type="entry name" value="NTF2-like_dom_sf"/>
</dbReference>
<dbReference type="AlphaFoldDB" id="A0A6C2UR63"/>
<reference evidence="2 3" key="1">
    <citation type="submission" date="2019-04" db="EMBL/GenBank/DDBJ databases">
        <authorList>
            <person name="Van Vliet M D."/>
        </authorList>
    </citation>
    <scope>NUCLEOTIDE SEQUENCE [LARGE SCALE GENOMIC DNA]</scope>
    <source>
        <strain evidence="2 3">F21</strain>
    </source>
</reference>